<dbReference type="GeneID" id="117654332"/>
<dbReference type="Pfam" id="PF25087">
    <property type="entry name" value="GMPPB_C"/>
    <property type="match status" value="1"/>
</dbReference>
<dbReference type="InterPro" id="IPR056729">
    <property type="entry name" value="GMPPB_C"/>
</dbReference>
<dbReference type="InterPro" id="IPR005835">
    <property type="entry name" value="NTP_transferase_dom"/>
</dbReference>
<name>A0A6P9AER0_THRPL</name>
<dbReference type="CDD" id="cd06428">
    <property type="entry name" value="M1P_guanylylT_A_like_N"/>
    <property type="match status" value="1"/>
</dbReference>
<keyword evidence="4" id="KW-1185">Reference proteome</keyword>
<dbReference type="CTD" id="29926"/>
<dbReference type="PANTHER" id="PTHR22572">
    <property type="entry name" value="SUGAR-1-PHOSPHATE GUANYL TRANSFERASE"/>
    <property type="match status" value="1"/>
</dbReference>
<dbReference type="InterPro" id="IPR029044">
    <property type="entry name" value="Nucleotide-diphossugar_trans"/>
</dbReference>
<dbReference type="AlphaFoldDB" id="A0A6P9AER0"/>
<comment type="similarity">
    <text evidence="1">Belongs to the transferase hexapeptide repeat family.</text>
</comment>
<evidence type="ECO:0000313" key="5">
    <source>
        <dbReference type="RefSeq" id="XP_034256802.1"/>
    </source>
</evidence>
<evidence type="ECO:0000259" key="2">
    <source>
        <dbReference type="Pfam" id="PF00483"/>
    </source>
</evidence>
<feature type="domain" description="Nucleotidyl transferase" evidence="2">
    <location>
        <begin position="1"/>
        <end position="178"/>
    </location>
</feature>
<evidence type="ECO:0000313" key="4">
    <source>
        <dbReference type="Proteomes" id="UP000515158"/>
    </source>
</evidence>
<evidence type="ECO:0000256" key="1">
    <source>
        <dbReference type="ARBA" id="ARBA00007274"/>
    </source>
</evidence>
<dbReference type="InterPro" id="IPR050486">
    <property type="entry name" value="Mannose-1P_guanyltransferase"/>
</dbReference>
<dbReference type="OrthoDB" id="285674at2759"/>
<feature type="domain" description="Mannose-1-phosphate guanyltransferase C-terminal" evidence="3">
    <location>
        <begin position="252"/>
        <end position="389"/>
    </location>
</feature>
<dbReference type="SUPFAM" id="SSF53448">
    <property type="entry name" value="Nucleotide-diphospho-sugar transferases"/>
    <property type="match status" value="1"/>
</dbReference>
<organism evidence="5">
    <name type="scientific">Thrips palmi</name>
    <name type="common">Melon thrips</name>
    <dbReference type="NCBI Taxonomy" id="161013"/>
    <lineage>
        <taxon>Eukaryota</taxon>
        <taxon>Metazoa</taxon>
        <taxon>Ecdysozoa</taxon>
        <taxon>Arthropoda</taxon>
        <taxon>Hexapoda</taxon>
        <taxon>Insecta</taxon>
        <taxon>Pterygota</taxon>
        <taxon>Neoptera</taxon>
        <taxon>Paraneoptera</taxon>
        <taxon>Thysanoptera</taxon>
        <taxon>Terebrantia</taxon>
        <taxon>Thripoidea</taxon>
        <taxon>Thripidae</taxon>
        <taxon>Thrips</taxon>
    </lineage>
</organism>
<sequence>MIQHHVEACVRVPNLKEILILGYYPPSELQQFITDMIQEYKVNIRYLQEFTALGTAGGMYHFRDQICSGNPDAFFVLNGDVCADLPLQELFSFHQSKNALVSVLATEATRQQSLLYGCMVRDELTSEVKHYVEKPSTFVSTLISCGVYVFSTEVFQIMSSVFNNKQSDYYSDNNHSTKEASCMQLEQEVLMPLAGTGKFFAMPTTTWWSQLKSAGSAIYANRHYLHLYQDKNPQRLAESRAKDASNDSRCNIIGDVHVHPTASVHPSATLGPNVSVGAGAEIGPGVRIKESIILSGASIADHSLVLHSIVGRATQVGKWSRVEGTPCDPNPNKPFAKMDNPPLFNMDGRLNPSITIIGCSVTVPSEVILLNSIVLPYKELTRSFKNEIIL</sequence>
<proteinExistence type="inferred from homology"/>
<dbReference type="Proteomes" id="UP000515158">
    <property type="component" value="Unplaced"/>
</dbReference>
<protein>
    <submittedName>
        <fullName evidence="5">Mannose-1-phosphate guanyltransferase alpha-A isoform X2</fullName>
    </submittedName>
</protein>
<dbReference type="Gene3D" id="2.160.10.10">
    <property type="entry name" value="Hexapeptide repeat proteins"/>
    <property type="match status" value="1"/>
</dbReference>
<dbReference type="Gene3D" id="3.90.550.10">
    <property type="entry name" value="Spore Coat Polysaccharide Biosynthesis Protein SpsA, Chain A"/>
    <property type="match status" value="1"/>
</dbReference>
<evidence type="ECO:0000259" key="3">
    <source>
        <dbReference type="Pfam" id="PF25087"/>
    </source>
</evidence>
<gene>
    <name evidence="5" type="primary">LOC117654332</name>
</gene>
<dbReference type="RefSeq" id="XP_034256802.1">
    <property type="nucleotide sequence ID" value="XM_034400911.1"/>
</dbReference>
<reference evidence="5" key="1">
    <citation type="submission" date="2025-08" db="UniProtKB">
        <authorList>
            <consortium name="RefSeq"/>
        </authorList>
    </citation>
    <scope>IDENTIFICATION</scope>
    <source>
        <tissue evidence="5">Total insect</tissue>
    </source>
</reference>
<dbReference type="Pfam" id="PF00483">
    <property type="entry name" value="NTP_transferase"/>
    <property type="match status" value="1"/>
</dbReference>
<accession>A0A6P9AER0</accession>